<feature type="transmembrane region" description="Helical" evidence="1">
    <location>
        <begin position="96"/>
        <end position="113"/>
    </location>
</feature>
<dbReference type="PANTHER" id="PTHR37308">
    <property type="entry name" value="INTEGRAL MEMBRANE PROTEIN"/>
    <property type="match status" value="1"/>
</dbReference>
<dbReference type="STRING" id="926562.Oweho_1235"/>
<feature type="transmembrane region" description="Helical" evidence="1">
    <location>
        <begin position="149"/>
        <end position="178"/>
    </location>
</feature>
<sequence length="315" mass="34126">MSQLSLVFKGMAMGMAEVVPGVSGGTIAFITGIYERLIFAIKSIDLDLLRLIGKGKIGEAWKKLDGNFLVTLLTGMVLGIGIGVFAITWLLEHEPIAIWAFFFGLIIASVWVVGKDIEVWNFKTIIALILGTILVYYVTIAVPSSGIEALWFVFVCGAVAISALLLPGLSGSFILLLLGMYTYILPKVKEVMSGNFEGLSVLVVFGLGCITGVLSFSRVLTWAFKHHKNVTLAFLTGLMIGSLNKVWPWQEVLTTRINTKGEETVAFSKSVLPSTFSGLQDNFLYGNDPQTVLAIICIIGGFALVILMSIFGKKS</sequence>
<dbReference type="InterPro" id="IPR007163">
    <property type="entry name" value="VCA0040-like"/>
</dbReference>
<name>G8R650_OWEHD</name>
<dbReference type="Pfam" id="PF04018">
    <property type="entry name" value="VCA0040-like"/>
    <property type="match status" value="1"/>
</dbReference>
<feature type="transmembrane region" description="Helical" evidence="1">
    <location>
        <begin position="12"/>
        <end position="34"/>
    </location>
</feature>
<keyword evidence="1" id="KW-0472">Membrane</keyword>
<dbReference type="EMBL" id="CP003156">
    <property type="protein sequence ID" value="AEV32240.1"/>
    <property type="molecule type" value="Genomic_DNA"/>
</dbReference>
<reference evidence="2 3" key="1">
    <citation type="journal article" date="2012" name="Stand. Genomic Sci.">
        <title>Genome sequence of the orange-pigmented seawater bacterium Owenweeksia hongkongensis type strain (UST20020801(T)).</title>
        <authorList>
            <person name="Riedel T."/>
            <person name="Held B."/>
            <person name="Nolan M."/>
            <person name="Lucas S."/>
            <person name="Lapidus A."/>
            <person name="Tice H."/>
            <person name="Del Rio T.G."/>
            <person name="Cheng J.F."/>
            <person name="Han C."/>
            <person name="Tapia R."/>
            <person name="Goodwin L.A."/>
            <person name="Pitluck S."/>
            <person name="Liolios K."/>
            <person name="Mavromatis K."/>
            <person name="Pagani I."/>
            <person name="Ivanova N."/>
            <person name="Mikhailova N."/>
            <person name="Pati A."/>
            <person name="Chen A."/>
            <person name="Palaniappan K."/>
            <person name="Rohde M."/>
            <person name="Tindall B.J."/>
            <person name="Detter J.C."/>
            <person name="Goker M."/>
            <person name="Woyke T."/>
            <person name="Bristow J."/>
            <person name="Eisen J.A."/>
            <person name="Markowitz V."/>
            <person name="Hugenholtz P."/>
            <person name="Klenk H.P."/>
            <person name="Kyrpides N.C."/>
        </authorList>
    </citation>
    <scope>NUCLEOTIDE SEQUENCE</scope>
    <source>
        <strain evidence="3">DSM 17368 / JCM 12287 / NRRL B-23963</strain>
    </source>
</reference>
<dbReference type="KEGG" id="oho:Oweho_1235"/>
<feature type="transmembrane region" description="Helical" evidence="1">
    <location>
        <begin position="292"/>
        <end position="311"/>
    </location>
</feature>
<evidence type="ECO:0000313" key="2">
    <source>
        <dbReference type="EMBL" id="AEV32240.1"/>
    </source>
</evidence>
<accession>G8R650</accession>
<gene>
    <name evidence="2" type="ordered locus">Oweho_1235</name>
</gene>
<keyword evidence="3" id="KW-1185">Reference proteome</keyword>
<protein>
    <submittedName>
        <fullName evidence="2">Putative membrane protein</fullName>
    </submittedName>
</protein>
<dbReference type="AlphaFoldDB" id="G8R650"/>
<feature type="transmembrane region" description="Helical" evidence="1">
    <location>
        <begin position="68"/>
        <end position="90"/>
    </location>
</feature>
<dbReference type="RefSeq" id="WP_014201600.1">
    <property type="nucleotide sequence ID" value="NC_016599.1"/>
</dbReference>
<evidence type="ECO:0000313" key="3">
    <source>
        <dbReference type="Proteomes" id="UP000005631"/>
    </source>
</evidence>
<dbReference type="OrthoDB" id="9793746at2"/>
<dbReference type="PANTHER" id="PTHR37308:SF1">
    <property type="entry name" value="POLYPRENYL-PHOSPHATE TRANSPORTER"/>
    <property type="match status" value="1"/>
</dbReference>
<organism evidence="2 3">
    <name type="scientific">Owenweeksia hongkongensis (strain DSM 17368 / CIP 108786 / JCM 12287 / NRRL B-23963 / UST20020801)</name>
    <dbReference type="NCBI Taxonomy" id="926562"/>
    <lineage>
        <taxon>Bacteria</taxon>
        <taxon>Pseudomonadati</taxon>
        <taxon>Bacteroidota</taxon>
        <taxon>Flavobacteriia</taxon>
        <taxon>Flavobacteriales</taxon>
        <taxon>Owenweeksiaceae</taxon>
        <taxon>Owenweeksia</taxon>
    </lineage>
</organism>
<dbReference type="HOGENOM" id="CLU_055621_0_0_10"/>
<proteinExistence type="predicted"/>
<dbReference type="Proteomes" id="UP000005631">
    <property type="component" value="Chromosome"/>
</dbReference>
<keyword evidence="1" id="KW-0812">Transmembrane</keyword>
<dbReference type="eggNOG" id="COG2035">
    <property type="taxonomic scope" value="Bacteria"/>
</dbReference>
<feature type="transmembrane region" description="Helical" evidence="1">
    <location>
        <begin position="199"/>
        <end position="224"/>
    </location>
</feature>
<evidence type="ECO:0000256" key="1">
    <source>
        <dbReference type="SAM" id="Phobius"/>
    </source>
</evidence>
<feature type="transmembrane region" description="Helical" evidence="1">
    <location>
        <begin position="125"/>
        <end position="143"/>
    </location>
</feature>
<keyword evidence="1" id="KW-1133">Transmembrane helix</keyword>